<dbReference type="Proteomes" id="UP001345827">
    <property type="component" value="Unassembled WGS sequence"/>
</dbReference>
<organism evidence="2 3">
    <name type="scientific">Vermiconidia calcicola</name>
    <dbReference type="NCBI Taxonomy" id="1690605"/>
    <lineage>
        <taxon>Eukaryota</taxon>
        <taxon>Fungi</taxon>
        <taxon>Dikarya</taxon>
        <taxon>Ascomycota</taxon>
        <taxon>Pezizomycotina</taxon>
        <taxon>Dothideomycetes</taxon>
        <taxon>Dothideomycetidae</taxon>
        <taxon>Mycosphaerellales</taxon>
        <taxon>Extremaceae</taxon>
        <taxon>Vermiconidia</taxon>
    </lineage>
</organism>
<feature type="compositionally biased region" description="Polar residues" evidence="1">
    <location>
        <begin position="467"/>
        <end position="479"/>
    </location>
</feature>
<sequence length="1212" mass="131222">MLSSTQHHRQYSVRSIHTLRTYHNHSRKLVPRADHRFEEEAKLHSRRTIRDSVPWISSIGFGTYKFLDSQWSGLPIFVDLPHPRRYIRTQVVTYTPEVTMYQTHENAFRATQRLLHPGARQRTLNPLAPDFTPSPHELLPTANVLDFGSAFRWPLPNQLPFNNLTSFAPSTDNVPVASECPSDKPVSGRGRPCPFVFTAQEDFDDEAHYYAVNRSNFELLPEVVFRWPRDVNPGASPAEHSAAPALPPIEIPQGFRLPDSQPVQPPSFLAQEGFDAEAQLLTGLQAHTRHVIGALETISSQGTCSPQASEDDTAASPPQEISSAEGQLLPDCDTVQGLRIIHAPSVKSLVFTVKDEPYAEIQFNAAAAAATMDFRETEGFADRPVVDSARLAWLSITGTGYLAADDISRTLPLSFPPLRDRTSLASTDSSTSTSATVNSYSTATTSIYDPEGASQEPGPDGYAAVNSDCSDCSDTSGQAQRHVPASPSEGSSSDDSDTITQEAFEQRSGNINILDLASAHITLRPPRTRDRQLSPTSEQRMRHEIQQAHLRLDAFEAGPETASSLDADTQGLEAIQEADELAESEALRDPAKVSDTENIATAGPVVMGGLERIEEETENQVGESPPTETETELLAVAGLDDFQDASGVDETASLPGVGVAEHALAEQEPHGAEGYDSETETEPEARSGESGVTEAFEPRPALPSPAPTDLSMATTMLPPPSPATLVDEPLRHLSNRQVRLPDQAIPLVPVPPRGSSALRARLHIPPPRVHPLQPEVLQILRDTRRRAANPPTGPLTWAPAPSGPFSIPPLNLAPLHPHLTLASQTGDIAEPPPRAPGHTATRMVPLPRVTPFALESAPARPNDPHGLVRSPEISARNGQTFEEAAEEFVASLNPARRQHRQTPPALDVRPLQQQQARRVPSNGDISNVAESATTEHRITTDRVPTAHPPGPRSCLRSNRRVFAGAHINGHPPVDIADALTTAKPTQDAKDPNSERAVPRRVRFAIPSCSPTSAMTATAAKAAPTASTASPTTSMETLRRCLAERDAPAPGDPQSQPQSREAQVAARARLACTKGTDDDETIQPVPDLPTFTRLPPRRYLGAFSSSSGFLQTTKAKTKTKKTKQKLPTRRPLTQRCGDGDEIRDGDGDGNNSSTEDSEDEELLQPLLLPTGTTAALRRVSAVTNGTVNSLDCLKEKAKGLLKKGADKIRELFR</sequence>
<feature type="compositionally biased region" description="Basic residues" evidence="1">
    <location>
        <begin position="1114"/>
        <end position="1127"/>
    </location>
</feature>
<accession>A0AAV9Q0M9</accession>
<feature type="region of interest" description="Disordered" evidence="1">
    <location>
        <begin position="446"/>
        <end position="499"/>
    </location>
</feature>
<dbReference type="EMBL" id="JAXLQG010000014">
    <property type="protein sequence ID" value="KAK5532917.1"/>
    <property type="molecule type" value="Genomic_DNA"/>
</dbReference>
<feature type="region of interest" description="Disordered" evidence="1">
    <location>
        <begin position="1015"/>
        <end position="1034"/>
    </location>
</feature>
<keyword evidence="3" id="KW-1185">Reference proteome</keyword>
<feature type="region of interest" description="Disordered" evidence="1">
    <location>
        <begin position="667"/>
        <end position="706"/>
    </location>
</feature>
<name>A0AAV9Q0M9_9PEZI</name>
<evidence type="ECO:0000313" key="2">
    <source>
        <dbReference type="EMBL" id="KAK5532917.1"/>
    </source>
</evidence>
<feature type="compositionally biased region" description="Polar residues" evidence="1">
    <location>
        <begin position="299"/>
        <end position="308"/>
    </location>
</feature>
<feature type="region of interest" description="Disordered" evidence="1">
    <location>
        <begin position="299"/>
        <end position="325"/>
    </location>
</feature>
<reference evidence="2 3" key="1">
    <citation type="submission" date="2023-06" db="EMBL/GenBank/DDBJ databases">
        <title>Black Yeasts Isolated from many extreme environments.</title>
        <authorList>
            <person name="Coleine C."/>
            <person name="Stajich J.E."/>
            <person name="Selbmann L."/>
        </authorList>
    </citation>
    <scope>NUCLEOTIDE SEQUENCE [LARGE SCALE GENOMIC DNA]</scope>
    <source>
        <strain evidence="2 3">CCFEE 5887</strain>
    </source>
</reference>
<dbReference type="AlphaFoldDB" id="A0AAV9Q0M9"/>
<feature type="compositionally biased region" description="Basic and acidic residues" evidence="1">
    <location>
        <begin position="1136"/>
        <end position="1145"/>
    </location>
</feature>
<gene>
    <name evidence="2" type="ORF">LTR25_007621</name>
</gene>
<feature type="region of interest" description="Disordered" evidence="1">
    <location>
        <begin position="1044"/>
        <end position="1160"/>
    </location>
</feature>
<proteinExistence type="predicted"/>
<feature type="compositionally biased region" description="Low complexity" evidence="1">
    <location>
        <begin position="1015"/>
        <end position="1033"/>
    </location>
</feature>
<protein>
    <submittedName>
        <fullName evidence="2">Uncharacterized protein</fullName>
    </submittedName>
</protein>
<evidence type="ECO:0000256" key="1">
    <source>
        <dbReference type="SAM" id="MobiDB-lite"/>
    </source>
</evidence>
<comment type="caution">
    <text evidence="2">The sequence shown here is derived from an EMBL/GenBank/DDBJ whole genome shotgun (WGS) entry which is preliminary data.</text>
</comment>
<evidence type="ECO:0000313" key="3">
    <source>
        <dbReference type="Proteomes" id="UP001345827"/>
    </source>
</evidence>
<feature type="region of interest" description="Disordered" evidence="1">
    <location>
        <begin position="898"/>
        <end position="925"/>
    </location>
</feature>